<dbReference type="SMART" id="SM01215">
    <property type="entry name" value="Fmp27_SW"/>
    <property type="match status" value="1"/>
</dbReference>
<proteinExistence type="predicted"/>
<name>A0A7H9B3B2_ZYGMR</name>
<dbReference type="InterPro" id="IPR019441">
    <property type="entry name" value="FMP27/BLTP2/Hobbit_GFWDK_RBG"/>
</dbReference>
<feature type="domain" description="FMP27/BLTP2/Hobbit GFWDK motif-containing RBG unit" evidence="3">
    <location>
        <begin position="1259"/>
        <end position="1416"/>
    </location>
</feature>
<sequence>MMGILEHSLLRSIFLYCVVPWFVLRLTLYVLFGVSISYINPLRLRIVGIKFRDVVEIEYLQASVFEKKIICGGLRLPLAKVAEKEADKSARTSGGGFKMPPMVADHFNLVVWLLSNLSIRFERLDYAQSQLSFRILNFNFLRNSDEENTFTLSIFMSRFMWQEDVVCEDALYIIKTKINRENLKNGGRLIGSTLLDFKVGDFNIPQKIFTNRKGTEGKTESPQREIKETDSIGDVNYNMACGLESIQMLSDKIRNALEPIDEVSISIDKLIVKNVPITTHPDLKGLNQYLSFNVSAANFSLNAFRYEEQMPCFKINYLEGDSPIRFNMNLSGFNVSMNMIECCKAQSLRILKILEVPNISFFGSTNLLTQEFDFCSSQDLQNAVCNLKGHVSSPNLDIDVDHLSFLKCFRKNIEVFTGALKTQEERSGDSSSTKGCSVLRYIQTIVPLMGFKFTIEDIKVVVSDKDEFIVHKLSALMLDYKTNRYIGQDFQKKDTVFYEVDFILEVLSLSSQHINKKMNYKRRIILLDSIRIHNDIKLVPDVLLSTQVDVDTLELNLSDLPTMLMINKVYRKVDSRMLNVEETFFMHYYEKFSAKLRDAEYQCASIGNCLRPKKELPSDFLFKELPSSLDYLKIDVRDVMITLGARSLFMPPCIFSDIESQSADDFVNEELRKYYHKTDKIQVVLFGNKTQWHNRIETGRTTMTKSAQLSCHQHQDVELDDISTSDATEVNHTWNFNVLVNNMSSSVITETIDNKDELSTRKVSKLSVLSLKVFPDSDSFEGRDAKNIVVQIDNKRLKSVLSLGNLFIIISGIHTLKQVFTLDVCSHKRQSLAKKHFLAVSLKRRRGFFKSVQWDELKSLVRLNFSSEVITQILVLPSGLPTRLDIVSTFISIKNLNEVCLSGQNFRVSVESPMRKNFWVRMIIILKYAVNINIRELKNQVNSSFENFEALDSAISLENESWHFNIPHDFEMYKIFDNIPTIFKSLKQMIHSFNDPSKKLIINPSPVKTPTFPKIGLKSKRFVFSIDDDPFEADLNMIFQIGLQEQRSRLDKLKEMDNLTAAELLKTNGSKLNKSRSAEEIKKCDFLATINAVKGKFRLPRRRTNLQKDMPLSDGKQDSNLPNSSEPMESFVNADTEAAYQRLLENFSTSWISRVQQYRYKEKKVFEKNFNFLWGNIDFSRLPPDINQRVLPLNTNPFLTNLVIEGINIKLFHPSCGIDRIPDFISKIGKNVPKNFEYSIMIPMYVDAKFKEIRLHLRDYPLPLLYIPSLTHAQNQAEPDIHFHGDLIISEDMIQSEKEIRHIFVPLVPSALENSDTYYSLQVPRTITSLKFYTNVQLDINSRDPTQVTWGGGYQPAIQQTMQCLDYFSKPPLDPSPKIGFWDKIRYLFHARLRVSWKNCGRFEISLKGGKSPYKIGAGSAGFIVGFSGNVELNCNENDDPHKLMSCTAEKVHFSIPNYFAKPLLVWSQPSDQKVFIPGQNDANLEQYTSFYYLLDFEDSRKQNADIERMRSHYIEKTGIKLSGGVTLNVGMVFERLVPGKRERVLSSAPHYDVRLCNPISLKDKEKHDSYAGFRSEFIHLAFSILSSSDSAYNAMQLSPAGLRSFKDWWKSFAGTFPVRRGNLFGDQSISPKFGEHLFTISYFADVSPLFITYITHSIDAHALKKGSFESADFAGLKSKASQFVMDLHQRKEVLLEYQEELEKTKRVMRLKFLEAQISVFGIDLRTVDATLNRLRYQEEKSESKFDIFDNDMSWFDITDFKETNYLDVNNYIPTIAIKPLLHSPQFIYIKRASYGDKFQVDPKDYKRIEPFQNKLSHKCVIGKPIALPFEELNKRSEILNEFKTKTETALKKSGERVKQIELEKALKITSCAIENIENLVKDMKTLEKKRFDKSDESMFNYPIMNVMYDTAQQNLKFENRYYICNMLLKWNEKSRDVIYKFLHNFNLSNDLMDLSAQKCMHFFNNIVHQRVTGNEGQRDGNNNPCMQNRLDNLLNNANDEDVNNILLDIFEKNIMDLGFELDHAVQLKHIVHFITPQIQLITEQDPDSCIIVTAPSIKLKTLSFCNNDRECDYNEDAFMKRTGIHLTNANLFRFHKDDYKDYLEVFFDVSSYGQNRQHEWPPWLGMELCFEPDNLSSEALIKDFSSVLFYERISQFSRVYKIIEGKLQNSVTGYLPKIILSSDSRSYLSIYNIVTNLLIFITPEDAELQKRIERLTIGLDTEDTAKMESTITELHSSLKRLQRVDEQFSFKRQILDDADALDLANIRNEIANHLLRLYIFMKVFSSNKSWADNADHSLMWNFYLREIIMHMLNDKGQPFVDVAIAKLHFERSETSTGFNSNFLTVHMAQAFDLQREAVYQDILGPFFGKRSKEETHEEKLLVSIKWTMEKPIGGIKVVKYVETDLADLNLCLEEHSIRKILTWFLPDEISPQETEDDGSQDDSRSISDFDPERIDAYMNLSLEDGSDVQEMIQRSTDYVIIENLVLNKFRVCTSFKGTGALRLINVTNFIFSFPKLVYENQTVRIIDLLLELKKIIIKDMIKHTPKFIGAKVRNHPVQKKPTPSSPLKQLTRYDSYMETRELKE</sequence>
<dbReference type="PANTHER" id="PTHR15678">
    <property type="entry name" value="ANTIGEN MLAA-22-RELATED"/>
    <property type="match status" value="1"/>
</dbReference>
<dbReference type="Pfam" id="PF10344">
    <property type="entry name" value="Hobbit"/>
    <property type="match status" value="2"/>
</dbReference>
<feature type="domain" description="FMP27 SW motif-containing RBG unit" evidence="4">
    <location>
        <begin position="1138"/>
        <end position="1241"/>
    </location>
</feature>
<dbReference type="RefSeq" id="XP_037143970.1">
    <property type="nucleotide sequence ID" value="XM_037288075.1"/>
</dbReference>
<keyword evidence="7" id="KW-1185">Reference proteome</keyword>
<feature type="transmembrane region" description="Helical" evidence="2">
    <location>
        <begin position="12"/>
        <end position="39"/>
    </location>
</feature>
<dbReference type="SMART" id="SM01216">
    <property type="entry name" value="Fmp27_WPPW"/>
    <property type="match status" value="1"/>
</dbReference>
<dbReference type="EMBL" id="CP058606">
    <property type="protein sequence ID" value="QLG72242.1"/>
    <property type="molecule type" value="Genomic_DNA"/>
</dbReference>
<evidence type="ECO:0008006" key="8">
    <source>
        <dbReference type="Google" id="ProtNLM"/>
    </source>
</evidence>
<evidence type="ECO:0000259" key="3">
    <source>
        <dbReference type="SMART" id="SM01214"/>
    </source>
</evidence>
<gene>
    <name evidence="6" type="ORF">HG535_0C05960</name>
</gene>
<dbReference type="InterPro" id="IPR019449">
    <property type="entry name" value="FMP27_WPPW_RBG"/>
</dbReference>
<feature type="compositionally biased region" description="Polar residues" evidence="1">
    <location>
        <begin position="1118"/>
        <end position="1127"/>
    </location>
</feature>
<evidence type="ECO:0000259" key="5">
    <source>
        <dbReference type="SMART" id="SM01216"/>
    </source>
</evidence>
<dbReference type="InterPro" id="IPR019415">
    <property type="entry name" value="FMP27_SW_RBG"/>
</dbReference>
<evidence type="ECO:0000256" key="2">
    <source>
        <dbReference type="SAM" id="Phobius"/>
    </source>
</evidence>
<organism evidence="6 7">
    <name type="scientific">Zygotorulaspora mrakii</name>
    <name type="common">Zygosaccharomyces mrakii</name>
    <dbReference type="NCBI Taxonomy" id="42260"/>
    <lineage>
        <taxon>Eukaryota</taxon>
        <taxon>Fungi</taxon>
        <taxon>Dikarya</taxon>
        <taxon>Ascomycota</taxon>
        <taxon>Saccharomycotina</taxon>
        <taxon>Saccharomycetes</taxon>
        <taxon>Saccharomycetales</taxon>
        <taxon>Saccharomycetaceae</taxon>
        <taxon>Zygotorulaspora</taxon>
    </lineage>
</organism>
<keyword evidence="2" id="KW-1133">Transmembrane helix</keyword>
<feature type="region of interest" description="Disordered" evidence="1">
    <location>
        <begin position="1104"/>
        <end position="1128"/>
    </location>
</feature>
<accession>A0A7H9B3B2</accession>
<dbReference type="Proteomes" id="UP000509704">
    <property type="component" value="Chromosome 3"/>
</dbReference>
<dbReference type="InterPro" id="IPR045167">
    <property type="entry name" value="Hobbit"/>
</dbReference>
<protein>
    <recommendedName>
        <fullName evidence="8">FMP27 GFWDK domain-containing protein</fullName>
    </recommendedName>
</protein>
<evidence type="ECO:0000313" key="7">
    <source>
        <dbReference type="Proteomes" id="UP000509704"/>
    </source>
</evidence>
<evidence type="ECO:0000259" key="4">
    <source>
        <dbReference type="SMART" id="SM01215"/>
    </source>
</evidence>
<dbReference type="PANTHER" id="PTHR15678:SF15">
    <property type="entry name" value="PROTEIN FMP27, MITOCHONDRIAL"/>
    <property type="match status" value="1"/>
</dbReference>
<reference evidence="6 7" key="1">
    <citation type="submission" date="2020-07" db="EMBL/GenBank/DDBJ databases">
        <title>The yeast mating-type switching endonuclease HO is a domesticated member of an unorthodox homing genetic element family.</title>
        <authorList>
            <person name="Coughlan A.Y."/>
            <person name="Lombardi L."/>
            <person name="Braun-Galleani S."/>
            <person name="Martos A.R."/>
            <person name="Galeote V."/>
            <person name="Bigey F."/>
            <person name="Dequin S."/>
            <person name="Byrne K.P."/>
            <person name="Wolfe K.H."/>
        </authorList>
    </citation>
    <scope>NUCLEOTIDE SEQUENCE [LARGE SCALE GENOMIC DNA]</scope>
    <source>
        <strain evidence="6 7">NRRL Y-6702</strain>
    </source>
</reference>
<dbReference type="SMART" id="SM01214">
    <property type="entry name" value="Fmp27_GFWDK"/>
    <property type="match status" value="1"/>
</dbReference>
<dbReference type="OrthoDB" id="1562405at2759"/>
<dbReference type="KEGG" id="zmk:HG535_0C05960"/>
<keyword evidence="2" id="KW-0812">Transmembrane</keyword>
<feature type="domain" description="FMP27 WPPW motif-containing RBG unit" evidence="5">
    <location>
        <begin position="1676"/>
        <end position="2130"/>
    </location>
</feature>
<evidence type="ECO:0000256" key="1">
    <source>
        <dbReference type="SAM" id="MobiDB-lite"/>
    </source>
</evidence>
<dbReference type="GeneID" id="59235940"/>
<keyword evidence="2" id="KW-0472">Membrane</keyword>
<evidence type="ECO:0000313" key="6">
    <source>
        <dbReference type="EMBL" id="QLG72242.1"/>
    </source>
</evidence>